<accession>A0ABV8UTY0</accession>
<dbReference type="InterPro" id="IPR024038">
    <property type="entry name" value="MYXO-CTERM"/>
</dbReference>
<dbReference type="NCBIfam" id="TIGR03901">
    <property type="entry name" value="MYXO-CTERM"/>
    <property type="match status" value="1"/>
</dbReference>
<dbReference type="EMBL" id="JBHSEF010000018">
    <property type="protein sequence ID" value="MFC4354788.1"/>
    <property type="molecule type" value="Genomic_DNA"/>
</dbReference>
<keyword evidence="4" id="KW-1185">Reference proteome</keyword>
<reference evidence="4" key="1">
    <citation type="journal article" date="2019" name="Int. J. Syst. Evol. Microbiol.">
        <title>The Global Catalogue of Microorganisms (GCM) 10K type strain sequencing project: providing services to taxonomists for standard genome sequencing and annotation.</title>
        <authorList>
            <consortium name="The Broad Institute Genomics Platform"/>
            <consortium name="The Broad Institute Genome Sequencing Center for Infectious Disease"/>
            <person name="Wu L."/>
            <person name="Ma J."/>
        </authorList>
    </citation>
    <scope>NUCLEOTIDE SEQUENCE [LARGE SCALE GENOMIC DNA]</scope>
    <source>
        <strain evidence="4">CCUG 50353</strain>
    </source>
</reference>
<feature type="transmembrane region" description="Helical" evidence="1">
    <location>
        <begin position="48"/>
        <end position="64"/>
    </location>
</feature>
<evidence type="ECO:0000313" key="3">
    <source>
        <dbReference type="EMBL" id="MFC4354788.1"/>
    </source>
</evidence>
<name>A0ABV8UTY0_9BACL</name>
<protein>
    <submittedName>
        <fullName evidence="3">WGxxGxxG family protein</fullName>
    </submittedName>
</protein>
<dbReference type="NCBIfam" id="NF038039">
    <property type="entry name" value="WGxxGxxG-CTERM"/>
    <property type="match status" value="1"/>
</dbReference>
<keyword evidence="1" id="KW-0812">Transmembrane</keyword>
<feature type="chain" id="PRO_5045298570" evidence="2">
    <location>
        <begin position="25"/>
        <end position="75"/>
    </location>
</feature>
<keyword evidence="1" id="KW-1133">Transmembrane helix</keyword>
<sequence>MKKAMALLLALLITFTTAGTTVFADNGTGNNNANTQVSAADADDDNDMDWGWIGLLGLAGLLGLRRKDEGKRSNQ</sequence>
<evidence type="ECO:0000313" key="4">
    <source>
        <dbReference type="Proteomes" id="UP001595733"/>
    </source>
</evidence>
<keyword evidence="1" id="KW-0472">Membrane</keyword>
<proteinExistence type="predicted"/>
<dbReference type="NCBIfam" id="NF041742">
    <property type="entry name" value="WGxxGxxG_fam"/>
    <property type="match status" value="1"/>
</dbReference>
<keyword evidence="2" id="KW-0732">Signal</keyword>
<organism evidence="3 4">
    <name type="scientific">Chryseomicrobium palamuruense</name>
    <dbReference type="NCBI Taxonomy" id="682973"/>
    <lineage>
        <taxon>Bacteria</taxon>
        <taxon>Bacillati</taxon>
        <taxon>Bacillota</taxon>
        <taxon>Bacilli</taxon>
        <taxon>Bacillales</taxon>
        <taxon>Caryophanaceae</taxon>
        <taxon>Chryseomicrobium</taxon>
    </lineage>
</organism>
<gene>
    <name evidence="3" type="ORF">ACFO0S_06910</name>
</gene>
<evidence type="ECO:0000256" key="1">
    <source>
        <dbReference type="SAM" id="Phobius"/>
    </source>
</evidence>
<evidence type="ECO:0000256" key="2">
    <source>
        <dbReference type="SAM" id="SignalP"/>
    </source>
</evidence>
<feature type="signal peptide" evidence="2">
    <location>
        <begin position="1"/>
        <end position="24"/>
    </location>
</feature>
<comment type="caution">
    <text evidence="3">The sequence shown here is derived from an EMBL/GenBank/DDBJ whole genome shotgun (WGS) entry which is preliminary data.</text>
</comment>
<dbReference type="RefSeq" id="WP_378141069.1">
    <property type="nucleotide sequence ID" value="NZ_JBHSEF010000018.1"/>
</dbReference>
<dbReference type="Proteomes" id="UP001595733">
    <property type="component" value="Unassembled WGS sequence"/>
</dbReference>